<dbReference type="eggNOG" id="COG0846">
    <property type="taxonomic scope" value="Bacteria"/>
</dbReference>
<dbReference type="Pfam" id="PF13289">
    <property type="entry name" value="SIR2_2"/>
    <property type="match status" value="1"/>
</dbReference>
<dbReference type="EMBL" id="AGYT01000008">
    <property type="protein sequence ID" value="ENZ02555.1"/>
    <property type="molecule type" value="Genomic_DNA"/>
</dbReference>
<dbReference type="CDD" id="cd01406">
    <property type="entry name" value="SIR2-like"/>
    <property type="match status" value="1"/>
</dbReference>
<sequence>MKMQIKSFIKKFSKEIREQNAAIFAGAGFSMEAGYVNWSKLLEPLAEEIGIDISKESDLVSLAQYYKNEKSNRTEISKRIIEEFSKEAEPDENHLILSRLPIRTYWTTNYDSLIEDALKISGKIVDVKYTVEQLTNTKPNRDAVIYKMHGDKEHSSKAIIIKEDYELYNTKYAPFITALSGDLISKTFLFIGFSFTDPNLDYILSRVRVNYGENQKTHYSFVKKIKREECDSDADFEYLDRKQQLFINDLKRYNIEALIIDEYSQITNILKMIEKSINEDSIFISGSAHSYNPWDEKEAQKFINNLSKRLIADNKKVISGFGLGVGSFIITGALEQMYMKQEKINNNQLILRPFPQKALPNQKIEELWDKYRNDMISLAGISIFIFGNKINKEGNIIDANGVYLEFEIAKAKDNIIIPVGSTGNVAKKIWKEVKDKFDEFYPKANSKLKELFEDLNNEKDSEKLIDVIINFVNESKKLNLN</sequence>
<evidence type="ECO:0000256" key="7">
    <source>
        <dbReference type="ARBA" id="ARBA00047575"/>
    </source>
</evidence>
<keyword evidence="1" id="KW-0378">Hydrolase</keyword>
<comment type="caution">
    <text evidence="8">Lacks conserved residue(s) required for the propagation of feature annotation.</text>
</comment>
<evidence type="ECO:0000256" key="2">
    <source>
        <dbReference type="ARBA" id="ARBA00023027"/>
    </source>
</evidence>
<evidence type="ECO:0000256" key="8">
    <source>
        <dbReference type="PROSITE-ProRule" id="PRU00236"/>
    </source>
</evidence>
<dbReference type="Proteomes" id="UP000013097">
    <property type="component" value="Unassembled WGS sequence"/>
</dbReference>
<dbReference type="GO" id="GO:0003953">
    <property type="term" value="F:NAD+ nucleosidase activity"/>
    <property type="evidence" value="ECO:0007669"/>
    <property type="project" value="UniProtKB-EC"/>
</dbReference>
<feature type="domain" description="Deacetylase sirtuin-type" evidence="9">
    <location>
        <begin position="1"/>
        <end position="273"/>
    </location>
</feature>
<dbReference type="SUPFAM" id="SSF52467">
    <property type="entry name" value="DHS-like NAD/FAD-binding domain"/>
    <property type="match status" value="1"/>
</dbReference>
<reference evidence="10 11" key="1">
    <citation type="submission" date="2013-01" db="EMBL/GenBank/DDBJ databases">
        <title>The Genome Sequence of Clostridium colicanis 209318.</title>
        <authorList>
            <consortium name="The Broad Institute Genome Sequencing Platform"/>
            <person name="Earl A."/>
            <person name="Ward D."/>
            <person name="Feldgarden M."/>
            <person name="Gevers D."/>
            <person name="Courvalin P."/>
            <person name="Lambert T."/>
            <person name="Walker B."/>
            <person name="Young S.K."/>
            <person name="Zeng Q."/>
            <person name="Gargeya S."/>
            <person name="Fitzgerald M."/>
            <person name="Haas B."/>
            <person name="Abouelleil A."/>
            <person name="Alvarado L."/>
            <person name="Arachchi H.M."/>
            <person name="Berlin A.M."/>
            <person name="Chapman S.B."/>
            <person name="Dewar J."/>
            <person name="Goldberg J."/>
            <person name="Griggs A."/>
            <person name="Gujja S."/>
            <person name="Hansen M."/>
            <person name="Howarth C."/>
            <person name="Imamovic A."/>
            <person name="Larimer J."/>
            <person name="McCowan C."/>
            <person name="Murphy C."/>
            <person name="Neiman D."/>
            <person name="Pearson M."/>
            <person name="Priest M."/>
            <person name="Roberts A."/>
            <person name="Saif S."/>
            <person name="Shea T."/>
            <person name="Sisk P."/>
            <person name="Sykes S."/>
            <person name="Wortman J."/>
            <person name="Nusbaum C."/>
            <person name="Birren B."/>
        </authorList>
    </citation>
    <scope>NUCLEOTIDE SEQUENCE [LARGE SCALE GENOMIC DNA]</scope>
    <source>
        <strain evidence="10 11">209318</strain>
    </source>
</reference>
<evidence type="ECO:0000256" key="3">
    <source>
        <dbReference type="ARBA" id="ARBA00023118"/>
    </source>
</evidence>
<keyword evidence="11" id="KW-1185">Reference proteome</keyword>
<evidence type="ECO:0000313" key="10">
    <source>
        <dbReference type="EMBL" id="ENZ02555.1"/>
    </source>
</evidence>
<name>N9WI17_9CLOT</name>
<keyword evidence="2" id="KW-0520">NAD</keyword>
<dbReference type="RefSeq" id="WP_002598291.1">
    <property type="nucleotide sequence ID" value="NZ_KB850956.1"/>
</dbReference>
<comment type="caution">
    <text evidence="10">The sequence shown here is derived from an EMBL/GenBank/DDBJ whole genome shotgun (WGS) entry which is preliminary data.</text>
</comment>
<dbReference type="InterPro" id="IPR029035">
    <property type="entry name" value="DHS-like_NAD/FAD-binding_dom"/>
</dbReference>
<evidence type="ECO:0000256" key="1">
    <source>
        <dbReference type="ARBA" id="ARBA00022801"/>
    </source>
</evidence>
<dbReference type="PATRIC" id="fig|999411.4.peg.1763"/>
<evidence type="ECO:0000259" key="9">
    <source>
        <dbReference type="PROSITE" id="PS50305"/>
    </source>
</evidence>
<dbReference type="GO" id="GO:0051607">
    <property type="term" value="P:defense response to virus"/>
    <property type="evidence" value="ECO:0007669"/>
    <property type="project" value="UniProtKB-KW"/>
</dbReference>
<gene>
    <name evidence="10" type="ORF">HMPREF1092_01790</name>
</gene>
<accession>N9WI17</accession>
<comment type="catalytic activity">
    <reaction evidence="7">
        <text>NAD(+) + H2O = ADP-D-ribose + nicotinamide + H(+)</text>
        <dbReference type="Rhea" id="RHEA:16301"/>
        <dbReference type="ChEBI" id="CHEBI:15377"/>
        <dbReference type="ChEBI" id="CHEBI:15378"/>
        <dbReference type="ChEBI" id="CHEBI:17154"/>
        <dbReference type="ChEBI" id="CHEBI:57540"/>
        <dbReference type="ChEBI" id="CHEBI:57967"/>
        <dbReference type="EC" id="3.2.2.5"/>
    </reaction>
    <physiologicalReaction direction="left-to-right" evidence="7">
        <dbReference type="Rhea" id="RHEA:16302"/>
    </physiologicalReaction>
</comment>
<organism evidence="10 11">
    <name type="scientific">Clostridium thermobutyricum</name>
    <dbReference type="NCBI Taxonomy" id="29372"/>
    <lineage>
        <taxon>Bacteria</taxon>
        <taxon>Bacillati</taxon>
        <taxon>Bacillota</taxon>
        <taxon>Clostridia</taxon>
        <taxon>Eubacteriales</taxon>
        <taxon>Clostridiaceae</taxon>
        <taxon>Clostridium</taxon>
    </lineage>
</organism>
<dbReference type="HOGENOM" id="CLU_028011_0_0_9"/>
<protein>
    <recommendedName>
        <fullName evidence="6">NAD(+) hydrolase ThsA</fullName>
        <ecNumber evidence="4">3.2.2.5</ecNumber>
    </recommendedName>
</protein>
<comment type="similarity">
    <text evidence="5">Belongs to the soluble Thoeris ThsA family.</text>
</comment>
<proteinExistence type="inferred from homology"/>
<dbReference type="Pfam" id="PF18185">
    <property type="entry name" value="STALD"/>
    <property type="match status" value="1"/>
</dbReference>
<dbReference type="PROSITE" id="PS50305">
    <property type="entry name" value="SIRTUIN"/>
    <property type="match status" value="1"/>
</dbReference>
<evidence type="ECO:0000256" key="5">
    <source>
        <dbReference type="ARBA" id="ARBA00035014"/>
    </source>
</evidence>
<dbReference type="InterPro" id="IPR026590">
    <property type="entry name" value="Ssirtuin_cat_dom"/>
</dbReference>
<keyword evidence="3" id="KW-0051">Antiviral defense</keyword>
<dbReference type="InterPro" id="IPR041486">
    <property type="entry name" value="ThsA_STALD"/>
</dbReference>
<dbReference type="AlphaFoldDB" id="N9WI17"/>
<dbReference type="EC" id="3.2.2.5" evidence="4"/>
<evidence type="ECO:0000313" key="11">
    <source>
        <dbReference type="Proteomes" id="UP000013097"/>
    </source>
</evidence>
<evidence type="ECO:0000256" key="4">
    <source>
        <dbReference type="ARBA" id="ARBA00034327"/>
    </source>
</evidence>
<evidence type="ECO:0000256" key="6">
    <source>
        <dbReference type="ARBA" id="ARBA00035033"/>
    </source>
</evidence>